<evidence type="ECO:0000256" key="7">
    <source>
        <dbReference type="ARBA" id="ARBA00022695"/>
    </source>
</evidence>
<evidence type="ECO:0000256" key="8">
    <source>
        <dbReference type="ARBA" id="ARBA00022741"/>
    </source>
</evidence>
<dbReference type="EMBL" id="LMTZ01000066">
    <property type="protein sequence ID" value="KST68423.1"/>
    <property type="molecule type" value="Genomic_DNA"/>
</dbReference>
<dbReference type="GO" id="GO:0008033">
    <property type="term" value="P:tRNA processing"/>
    <property type="evidence" value="ECO:0007669"/>
    <property type="project" value="UniProtKB-KW"/>
</dbReference>
<dbReference type="GO" id="GO:0000049">
    <property type="term" value="F:tRNA binding"/>
    <property type="evidence" value="ECO:0007669"/>
    <property type="project" value="TreeGrafter"/>
</dbReference>
<comment type="caution">
    <text evidence="14">The sequence shown here is derived from an EMBL/GenBank/DDBJ whole genome shotgun (WGS) entry which is preliminary data.</text>
</comment>
<evidence type="ECO:0000256" key="9">
    <source>
        <dbReference type="ARBA" id="ARBA00022840"/>
    </source>
</evidence>
<keyword evidence="15" id="KW-1185">Reference proteome</keyword>
<keyword evidence="4" id="KW-0963">Cytoplasm</keyword>
<name>A0A0V7ZVQ0_9CYAN</name>
<dbReference type="OrthoDB" id="9814580at2"/>
<reference evidence="14 15" key="1">
    <citation type="journal article" date="2015" name="Genome Announc.">
        <title>Draft Genome of the Euendolithic (true boring) Cyanobacterium Mastigocoleus testarum strain BC008.</title>
        <authorList>
            <person name="Guida B.S."/>
            <person name="Garcia-Pichel F."/>
        </authorList>
    </citation>
    <scope>NUCLEOTIDE SEQUENCE [LARGE SCALE GENOMIC DNA]</scope>
    <source>
        <strain evidence="14 15">BC008</strain>
    </source>
</reference>
<dbReference type="PANTHER" id="PTHR17490">
    <property type="entry name" value="SUA5"/>
    <property type="match status" value="1"/>
</dbReference>
<evidence type="ECO:0000256" key="10">
    <source>
        <dbReference type="ARBA" id="ARBA00029774"/>
    </source>
</evidence>
<evidence type="ECO:0000313" key="15">
    <source>
        <dbReference type="Proteomes" id="UP000053372"/>
    </source>
</evidence>
<keyword evidence="5" id="KW-0808">Transferase</keyword>
<keyword evidence="6" id="KW-0819">tRNA processing</keyword>
<evidence type="ECO:0000256" key="1">
    <source>
        <dbReference type="ARBA" id="ARBA00004496"/>
    </source>
</evidence>
<dbReference type="GO" id="GO:0003725">
    <property type="term" value="F:double-stranded RNA binding"/>
    <property type="evidence" value="ECO:0007669"/>
    <property type="project" value="InterPro"/>
</dbReference>
<evidence type="ECO:0000259" key="12">
    <source>
        <dbReference type="PROSITE" id="PS51163"/>
    </source>
</evidence>
<sequence>MPLVSFDLLVSGIRSGQLASFPTDTVPALATIPSSSSLIFNAKQRSLKKPLILMAANISQLWDYVSADFERDNWHQIAQNYWPGALTLVVPASQKIPASLNPTDPTTIGVRVPDSEIARKILVQTGPLATTSANLSGQPPLRRMAEIAATFPNVLTLSPQEVPLELEMGTGQPSTVAKWDGNNWKILREGSVILDT</sequence>
<evidence type="ECO:0000313" key="13">
    <source>
        <dbReference type="EMBL" id="KST67952.1"/>
    </source>
</evidence>
<dbReference type="RefSeq" id="WP_027843050.1">
    <property type="nucleotide sequence ID" value="NZ_LMTZ01000066.1"/>
</dbReference>
<evidence type="ECO:0000313" key="14">
    <source>
        <dbReference type="EMBL" id="KST68423.1"/>
    </source>
</evidence>
<dbReference type="AlphaFoldDB" id="A0A0V7ZVQ0"/>
<evidence type="ECO:0000256" key="5">
    <source>
        <dbReference type="ARBA" id="ARBA00022679"/>
    </source>
</evidence>
<dbReference type="InterPro" id="IPR050156">
    <property type="entry name" value="TC-AMP_synthase_SUA5"/>
</dbReference>
<organism evidence="14 15">
    <name type="scientific">Mastigocoleus testarum BC008</name>
    <dbReference type="NCBI Taxonomy" id="371196"/>
    <lineage>
        <taxon>Bacteria</taxon>
        <taxon>Bacillati</taxon>
        <taxon>Cyanobacteriota</taxon>
        <taxon>Cyanophyceae</taxon>
        <taxon>Nostocales</taxon>
        <taxon>Hapalosiphonaceae</taxon>
        <taxon>Mastigocoleus</taxon>
    </lineage>
</organism>
<evidence type="ECO:0000256" key="2">
    <source>
        <dbReference type="ARBA" id="ARBA00007663"/>
    </source>
</evidence>
<gene>
    <name evidence="13" type="ORF">BC008_31670</name>
    <name evidence="14" type="ORF">BC008_33455</name>
</gene>
<dbReference type="GO" id="GO:0006450">
    <property type="term" value="P:regulation of translational fidelity"/>
    <property type="evidence" value="ECO:0007669"/>
    <property type="project" value="TreeGrafter"/>
</dbReference>
<dbReference type="EC" id="2.7.7.87" evidence="3"/>
<dbReference type="GO" id="GO:0005737">
    <property type="term" value="C:cytoplasm"/>
    <property type="evidence" value="ECO:0007669"/>
    <property type="project" value="UniProtKB-SubCell"/>
</dbReference>
<dbReference type="InterPro" id="IPR017945">
    <property type="entry name" value="DHBP_synth_RibB-like_a/b_dom"/>
</dbReference>
<keyword evidence="9" id="KW-0067">ATP-binding</keyword>
<keyword evidence="8" id="KW-0547">Nucleotide-binding</keyword>
<dbReference type="PANTHER" id="PTHR17490:SF16">
    <property type="entry name" value="THREONYLCARBAMOYL-AMP SYNTHASE"/>
    <property type="match status" value="1"/>
</dbReference>
<evidence type="ECO:0000256" key="6">
    <source>
        <dbReference type="ARBA" id="ARBA00022694"/>
    </source>
</evidence>
<dbReference type="Gene3D" id="3.90.870.10">
    <property type="entry name" value="DHBP synthase"/>
    <property type="match status" value="1"/>
</dbReference>
<dbReference type="InterPro" id="IPR006070">
    <property type="entry name" value="Sua5-like_dom"/>
</dbReference>
<comment type="catalytic activity">
    <reaction evidence="11">
        <text>L-threonine + hydrogencarbonate + ATP = L-threonylcarbamoyladenylate + diphosphate + H2O</text>
        <dbReference type="Rhea" id="RHEA:36407"/>
        <dbReference type="ChEBI" id="CHEBI:15377"/>
        <dbReference type="ChEBI" id="CHEBI:17544"/>
        <dbReference type="ChEBI" id="CHEBI:30616"/>
        <dbReference type="ChEBI" id="CHEBI:33019"/>
        <dbReference type="ChEBI" id="CHEBI:57926"/>
        <dbReference type="ChEBI" id="CHEBI:73682"/>
        <dbReference type="EC" id="2.7.7.87"/>
    </reaction>
</comment>
<comment type="subcellular location">
    <subcellularLocation>
        <location evidence="1">Cytoplasm</location>
    </subcellularLocation>
</comment>
<dbReference type="Pfam" id="PF01300">
    <property type="entry name" value="Sua5_yciO_yrdC"/>
    <property type="match status" value="1"/>
</dbReference>
<protein>
    <recommendedName>
        <fullName evidence="10">L-threonylcarbamoyladenylate synthase</fullName>
        <ecNumber evidence="3">2.7.7.87</ecNumber>
    </recommendedName>
    <alternativeName>
        <fullName evidence="10">L-threonylcarbamoyladenylate synthase</fullName>
    </alternativeName>
</protein>
<proteinExistence type="inferred from homology"/>
<dbReference type="GO" id="GO:0061710">
    <property type="term" value="F:L-threonylcarbamoyladenylate synthase"/>
    <property type="evidence" value="ECO:0007669"/>
    <property type="project" value="UniProtKB-EC"/>
</dbReference>
<dbReference type="GO" id="GO:0005524">
    <property type="term" value="F:ATP binding"/>
    <property type="evidence" value="ECO:0007669"/>
    <property type="project" value="UniProtKB-KW"/>
</dbReference>
<evidence type="ECO:0000256" key="11">
    <source>
        <dbReference type="ARBA" id="ARBA00048366"/>
    </source>
</evidence>
<accession>A0A0V7ZVQ0</accession>
<dbReference type="PROSITE" id="PS51163">
    <property type="entry name" value="YRDC"/>
    <property type="match status" value="1"/>
</dbReference>
<feature type="domain" description="YrdC-like" evidence="12">
    <location>
        <begin position="3"/>
        <end position="192"/>
    </location>
</feature>
<comment type="similarity">
    <text evidence="2">Belongs to the SUA5 family.</text>
</comment>
<evidence type="ECO:0000256" key="4">
    <source>
        <dbReference type="ARBA" id="ARBA00022490"/>
    </source>
</evidence>
<dbReference type="Proteomes" id="UP000053372">
    <property type="component" value="Unassembled WGS sequence"/>
</dbReference>
<dbReference type="EMBL" id="LMTZ01000083">
    <property type="protein sequence ID" value="KST67952.1"/>
    <property type="molecule type" value="Genomic_DNA"/>
</dbReference>
<dbReference type="SUPFAM" id="SSF55821">
    <property type="entry name" value="YrdC/RibB"/>
    <property type="match status" value="1"/>
</dbReference>
<evidence type="ECO:0000256" key="3">
    <source>
        <dbReference type="ARBA" id="ARBA00012584"/>
    </source>
</evidence>
<keyword evidence="7" id="KW-0548">Nucleotidyltransferase</keyword>